<dbReference type="CDD" id="cd01106">
    <property type="entry name" value="HTH_TipAL-Mta"/>
    <property type="match status" value="1"/>
</dbReference>
<evidence type="ECO:0000259" key="5">
    <source>
        <dbReference type="PROSITE" id="PS50937"/>
    </source>
</evidence>
<dbReference type="InterPro" id="IPR000551">
    <property type="entry name" value="MerR-type_HTH_dom"/>
</dbReference>
<dbReference type="SMART" id="SM00422">
    <property type="entry name" value="HTH_MERR"/>
    <property type="match status" value="1"/>
</dbReference>
<evidence type="ECO:0000256" key="2">
    <source>
        <dbReference type="ARBA" id="ARBA00023125"/>
    </source>
</evidence>
<feature type="domain" description="HTH merR-type" evidence="5">
    <location>
        <begin position="14"/>
        <end position="81"/>
    </location>
</feature>
<organism evidence="6 7">
    <name type="scientific">Gordonia asplenii</name>
    <dbReference type="NCBI Taxonomy" id="2725283"/>
    <lineage>
        <taxon>Bacteria</taxon>
        <taxon>Bacillati</taxon>
        <taxon>Actinomycetota</taxon>
        <taxon>Actinomycetes</taxon>
        <taxon>Mycobacteriales</taxon>
        <taxon>Gordoniaceae</taxon>
        <taxon>Gordonia</taxon>
    </lineage>
</organism>
<keyword evidence="7" id="KW-1185">Reference proteome</keyword>
<dbReference type="PROSITE" id="PS00552">
    <property type="entry name" value="HTH_MERR_1"/>
    <property type="match status" value="1"/>
</dbReference>
<dbReference type="Pfam" id="PF07739">
    <property type="entry name" value="TipAS"/>
    <property type="match status" value="1"/>
</dbReference>
<keyword evidence="2" id="KW-0238">DNA-binding</keyword>
<dbReference type="SUPFAM" id="SSF89082">
    <property type="entry name" value="Antibiotic binding domain of TipA-like multidrug resistance regulators"/>
    <property type="match status" value="1"/>
</dbReference>
<name>A0A848LCA2_9ACTN</name>
<dbReference type="InterPro" id="IPR012925">
    <property type="entry name" value="TipAS_dom"/>
</dbReference>
<evidence type="ECO:0000313" key="6">
    <source>
        <dbReference type="EMBL" id="NMO05188.1"/>
    </source>
</evidence>
<dbReference type="EMBL" id="JABBNB010000054">
    <property type="protein sequence ID" value="NMO05188.1"/>
    <property type="molecule type" value="Genomic_DNA"/>
</dbReference>
<keyword evidence="4" id="KW-0804">Transcription</keyword>
<dbReference type="InterPro" id="IPR009061">
    <property type="entry name" value="DNA-bd_dom_put_sf"/>
</dbReference>
<dbReference type="Pfam" id="PF13411">
    <property type="entry name" value="MerR_1"/>
    <property type="match status" value="1"/>
</dbReference>
<comment type="caution">
    <text evidence="6">The sequence shown here is derived from an EMBL/GenBank/DDBJ whole genome shotgun (WGS) entry which is preliminary data.</text>
</comment>
<dbReference type="Gene3D" id="1.10.1660.10">
    <property type="match status" value="1"/>
</dbReference>
<keyword evidence="3" id="KW-0010">Activator</keyword>
<dbReference type="SUPFAM" id="SSF46955">
    <property type="entry name" value="Putative DNA-binding domain"/>
    <property type="match status" value="1"/>
</dbReference>
<dbReference type="PANTHER" id="PTHR30204:SF90">
    <property type="entry name" value="HTH-TYPE TRANSCRIPTIONAL ACTIVATOR MTA"/>
    <property type="match status" value="1"/>
</dbReference>
<evidence type="ECO:0000256" key="3">
    <source>
        <dbReference type="ARBA" id="ARBA00023159"/>
    </source>
</evidence>
<accession>A0A848LCA2</accession>
<dbReference type="RefSeq" id="WP_170197693.1">
    <property type="nucleotide sequence ID" value="NZ_JABBNB010000054.1"/>
</dbReference>
<evidence type="ECO:0000256" key="4">
    <source>
        <dbReference type="ARBA" id="ARBA00023163"/>
    </source>
</evidence>
<protein>
    <submittedName>
        <fullName evidence="6">MerR family transcriptional regulator</fullName>
    </submittedName>
</protein>
<gene>
    <name evidence="6" type="ORF">HH308_28620</name>
</gene>
<dbReference type="Gene3D" id="1.10.490.50">
    <property type="entry name" value="Antibiotic binding domain of TipA-like multidrug resistance regulators"/>
    <property type="match status" value="1"/>
</dbReference>
<evidence type="ECO:0000256" key="1">
    <source>
        <dbReference type="ARBA" id="ARBA00023015"/>
    </source>
</evidence>
<dbReference type="Proteomes" id="UP000550729">
    <property type="component" value="Unassembled WGS sequence"/>
</dbReference>
<dbReference type="PRINTS" id="PR00040">
    <property type="entry name" value="HTHMERR"/>
</dbReference>
<dbReference type="AlphaFoldDB" id="A0A848LCA2"/>
<proteinExistence type="predicted"/>
<dbReference type="PROSITE" id="PS50937">
    <property type="entry name" value="HTH_MERR_2"/>
    <property type="match status" value="1"/>
</dbReference>
<dbReference type="GO" id="GO:0003677">
    <property type="term" value="F:DNA binding"/>
    <property type="evidence" value="ECO:0007669"/>
    <property type="project" value="UniProtKB-KW"/>
</dbReference>
<reference evidence="6 7" key="1">
    <citation type="submission" date="2020-04" db="EMBL/GenBank/DDBJ databases">
        <title>Gordonia sp. nov. TBRC 11910.</title>
        <authorList>
            <person name="Suriyachadkun C."/>
        </authorList>
    </citation>
    <scope>NUCLEOTIDE SEQUENCE [LARGE SCALE GENOMIC DNA]</scope>
    <source>
        <strain evidence="6 7">TBRC 11910</strain>
    </source>
</reference>
<dbReference type="InterPro" id="IPR047057">
    <property type="entry name" value="MerR_fam"/>
</dbReference>
<dbReference type="GO" id="GO:0003700">
    <property type="term" value="F:DNA-binding transcription factor activity"/>
    <property type="evidence" value="ECO:0007669"/>
    <property type="project" value="InterPro"/>
</dbReference>
<keyword evidence="1" id="KW-0805">Transcription regulation</keyword>
<evidence type="ECO:0000313" key="7">
    <source>
        <dbReference type="Proteomes" id="UP000550729"/>
    </source>
</evidence>
<dbReference type="PANTHER" id="PTHR30204">
    <property type="entry name" value="REDOX-CYCLING DRUG-SENSING TRANSCRIPTIONAL ACTIVATOR SOXR"/>
    <property type="match status" value="1"/>
</dbReference>
<dbReference type="InterPro" id="IPR036244">
    <property type="entry name" value="TipA-like_antibiotic-bd"/>
</dbReference>
<sequence length="269" mass="30412">MVAVSETKTDSARTVGDVAKLTGVSVRTLHHYDEIGLVVPSRRTSVGYRLYADDDVERLLQALTYRELGFPLEQISTLLDDPSADALTHLQQQHDLLRQRIGHLQHMVVAVEKMMNSKKSGINLTSDEQAEIFGTDWPGEEYAAEAHERWGQTDAWKQSRERSSTRTKADWQRIKNDGDALLTRMADAFRSGVRPGSPEAGEIAEAHRQSINEHYDCSHAMQWCLAQMYVSDERFTRYYDDRAPGLAQWLLDVVAADARAHGVTEPNWS</sequence>